<dbReference type="GO" id="GO:0032259">
    <property type="term" value="P:methylation"/>
    <property type="evidence" value="ECO:0007669"/>
    <property type="project" value="UniProtKB-KW"/>
</dbReference>
<dbReference type="InterPro" id="IPR029063">
    <property type="entry name" value="SAM-dependent_MTases_sf"/>
</dbReference>
<dbReference type="CDD" id="cd02440">
    <property type="entry name" value="AdoMet_MTases"/>
    <property type="match status" value="1"/>
</dbReference>
<evidence type="ECO:0000256" key="2">
    <source>
        <dbReference type="ARBA" id="ARBA00022679"/>
    </source>
</evidence>
<sequence>MPCIGIGRLWAKRAMDIEPLSDGKIVDSWKRNASPWMNAVRAGEIESRRLSTDQAVLDAILNCKPATVLDLGCGEGWLAIALQQHGMRVTAVDVVHELVLAATEAGVIDGRTLSYEEIAAGRLELKADVVVCNFSLFGKESVDGLLRAMPMLLEPDGSLIVQTLHPLVACGDLPYVDGWRTGSWAGFGEAFSDAPPWYFRTLQTWLESMWASGLIVREMREPVHPLTGRPASVIFRVQSR</sequence>
<proteinExistence type="predicted"/>
<dbReference type="Proteomes" id="UP000193228">
    <property type="component" value="Unassembled WGS sequence"/>
</dbReference>
<dbReference type="Gene3D" id="3.40.50.150">
    <property type="entry name" value="Vaccinia Virus protein VP39"/>
    <property type="match status" value="1"/>
</dbReference>
<accession>A0A1X7KVU8</accession>
<reference evidence="5" key="1">
    <citation type="submission" date="2017-04" db="EMBL/GenBank/DDBJ databases">
        <authorList>
            <person name="Varghese N."/>
            <person name="Submissions S."/>
        </authorList>
    </citation>
    <scope>NUCLEOTIDE SEQUENCE [LARGE SCALE GENOMIC DNA]</scope>
    <source>
        <strain evidence="5">LMG 29540</strain>
    </source>
</reference>
<keyword evidence="2 4" id="KW-0808">Transferase</keyword>
<name>A0A1X7KVU8_9BURK</name>
<keyword evidence="1 4" id="KW-0489">Methyltransferase</keyword>
<dbReference type="GO" id="GO:0008168">
    <property type="term" value="F:methyltransferase activity"/>
    <property type="evidence" value="ECO:0007669"/>
    <property type="project" value="UniProtKB-KW"/>
</dbReference>
<evidence type="ECO:0000313" key="4">
    <source>
        <dbReference type="EMBL" id="SMG45453.1"/>
    </source>
</evidence>
<gene>
    <name evidence="4" type="ORF">SAMN06265784_104364</name>
</gene>
<evidence type="ECO:0000256" key="1">
    <source>
        <dbReference type="ARBA" id="ARBA00022603"/>
    </source>
</evidence>
<dbReference type="STRING" id="1515439.SAMN06265784_104364"/>
<evidence type="ECO:0000256" key="3">
    <source>
        <dbReference type="ARBA" id="ARBA00022691"/>
    </source>
</evidence>
<dbReference type="EMBL" id="FXAT01000004">
    <property type="protein sequence ID" value="SMG45453.1"/>
    <property type="molecule type" value="Genomic_DNA"/>
</dbReference>
<dbReference type="PANTHER" id="PTHR43464">
    <property type="entry name" value="METHYLTRANSFERASE"/>
    <property type="match status" value="1"/>
</dbReference>
<dbReference type="PANTHER" id="PTHR43464:SF19">
    <property type="entry name" value="UBIQUINONE BIOSYNTHESIS O-METHYLTRANSFERASE, MITOCHONDRIAL"/>
    <property type="match status" value="1"/>
</dbReference>
<protein>
    <submittedName>
        <fullName evidence="4">Methyltransferase domain-containing protein</fullName>
    </submittedName>
</protein>
<dbReference type="AlphaFoldDB" id="A0A1X7KVU8"/>
<evidence type="ECO:0000313" key="5">
    <source>
        <dbReference type="Proteomes" id="UP000193228"/>
    </source>
</evidence>
<keyword evidence="3" id="KW-0949">S-adenosyl-L-methionine</keyword>
<dbReference type="Pfam" id="PF13489">
    <property type="entry name" value="Methyltransf_23"/>
    <property type="match status" value="1"/>
</dbReference>
<keyword evidence="5" id="KW-1185">Reference proteome</keyword>
<dbReference type="SUPFAM" id="SSF53335">
    <property type="entry name" value="S-adenosyl-L-methionine-dependent methyltransferases"/>
    <property type="match status" value="1"/>
</dbReference>
<organism evidence="4 5">
    <name type="scientific">Paraburkholderia susongensis</name>
    <dbReference type="NCBI Taxonomy" id="1515439"/>
    <lineage>
        <taxon>Bacteria</taxon>
        <taxon>Pseudomonadati</taxon>
        <taxon>Pseudomonadota</taxon>
        <taxon>Betaproteobacteria</taxon>
        <taxon>Burkholderiales</taxon>
        <taxon>Burkholderiaceae</taxon>
        <taxon>Paraburkholderia</taxon>
    </lineage>
</organism>